<feature type="compositionally biased region" description="Low complexity" evidence="1">
    <location>
        <begin position="15"/>
        <end position="26"/>
    </location>
</feature>
<feature type="compositionally biased region" description="Low complexity" evidence="1">
    <location>
        <begin position="85"/>
        <end position="94"/>
    </location>
</feature>
<reference evidence="2" key="1">
    <citation type="submission" date="2023-04" db="EMBL/GenBank/DDBJ databases">
        <title>Phytophthora lilii NBRC 32176.</title>
        <authorList>
            <person name="Ichikawa N."/>
            <person name="Sato H."/>
            <person name="Tonouchi N."/>
        </authorList>
    </citation>
    <scope>NUCLEOTIDE SEQUENCE</scope>
    <source>
        <strain evidence="2">NBRC 32176</strain>
    </source>
</reference>
<dbReference type="Proteomes" id="UP001165083">
    <property type="component" value="Unassembled WGS sequence"/>
</dbReference>
<feature type="compositionally biased region" description="Basic and acidic residues" evidence="1">
    <location>
        <begin position="95"/>
        <end position="106"/>
    </location>
</feature>
<dbReference type="AlphaFoldDB" id="A0A9W6WL48"/>
<protein>
    <submittedName>
        <fullName evidence="2">Unnamed protein product</fullName>
    </submittedName>
</protein>
<proteinExistence type="predicted"/>
<evidence type="ECO:0000313" key="3">
    <source>
        <dbReference type="Proteomes" id="UP001165083"/>
    </source>
</evidence>
<organism evidence="2 3">
    <name type="scientific">Phytophthora lilii</name>
    <dbReference type="NCBI Taxonomy" id="2077276"/>
    <lineage>
        <taxon>Eukaryota</taxon>
        <taxon>Sar</taxon>
        <taxon>Stramenopiles</taxon>
        <taxon>Oomycota</taxon>
        <taxon>Peronosporomycetes</taxon>
        <taxon>Peronosporales</taxon>
        <taxon>Peronosporaceae</taxon>
        <taxon>Phytophthora</taxon>
    </lineage>
</organism>
<comment type="caution">
    <text evidence="2">The sequence shown here is derived from an EMBL/GenBank/DDBJ whole genome shotgun (WGS) entry which is preliminary data.</text>
</comment>
<accession>A0A9W6WL48</accession>
<feature type="region of interest" description="Disordered" evidence="1">
    <location>
        <begin position="1"/>
        <end position="126"/>
    </location>
</feature>
<dbReference type="EMBL" id="BSXW01000289">
    <property type="protein sequence ID" value="GMF17615.1"/>
    <property type="molecule type" value="Genomic_DNA"/>
</dbReference>
<evidence type="ECO:0000256" key="1">
    <source>
        <dbReference type="SAM" id="MobiDB-lite"/>
    </source>
</evidence>
<name>A0A9W6WL48_9STRA</name>
<feature type="compositionally biased region" description="Polar residues" evidence="1">
    <location>
        <begin position="49"/>
        <end position="84"/>
    </location>
</feature>
<keyword evidence="3" id="KW-1185">Reference proteome</keyword>
<gene>
    <name evidence="2" type="ORF">Plil01_000647100</name>
</gene>
<dbReference type="OrthoDB" id="49605at2759"/>
<evidence type="ECO:0000313" key="2">
    <source>
        <dbReference type="EMBL" id="GMF17615.1"/>
    </source>
</evidence>
<sequence>MRQVEKECNELDWTSSGGAAVGGSRVAFRDEEASESGSLSGHRLGGKSAGTSRLLSITPPDSNASEVSTSDQTPSAEETQSTAPNKKVVTTTTNKDVEMENVEKTTTETVLSQHAEVSRSKPHSPTVREATILFEWMRG</sequence>